<evidence type="ECO:0008006" key="4">
    <source>
        <dbReference type="Google" id="ProtNLM"/>
    </source>
</evidence>
<comment type="caution">
    <text evidence="2">The sequence shown here is derived from an EMBL/GenBank/DDBJ whole genome shotgun (WGS) entry which is preliminary data.</text>
</comment>
<reference evidence="2 3" key="1">
    <citation type="journal article" date="2018" name="Arch. Microbiol.">
        <title>New insights into the metabolic potential of the phototrophic purple bacterium Rhodopila globiformis DSM 161(T) from its draft genome sequence and evidence for a vanadium-dependent nitrogenase.</title>
        <authorList>
            <person name="Imhoff J.F."/>
            <person name="Rahn T."/>
            <person name="Kunzel S."/>
            <person name="Neulinger S.C."/>
        </authorList>
    </citation>
    <scope>NUCLEOTIDE SEQUENCE [LARGE SCALE GENOMIC DNA]</scope>
    <source>
        <strain evidence="2 3">DSM 16996</strain>
    </source>
</reference>
<dbReference type="EMBL" id="NHSJ01000138">
    <property type="protein sequence ID" value="PPQ26028.1"/>
    <property type="molecule type" value="Genomic_DNA"/>
</dbReference>
<keyword evidence="3" id="KW-1185">Reference proteome</keyword>
<sequence length="195" mass="20866">MLVASALLAATSLAAEPRYSPPPSPGYLPQIVPMPPAPRIEIPPPPPRSQPTPPPLPLPLLRRHGGTSFPGGMTITVTKLLHDDRDKDVARSTAPIDRPKQAADQLAACWSPPLPPKKDTVEITLKFSFNGRGEIMGAPRTPYVKAAPGISADTVRESLRAAIKTCSPLRFTKSMAASAPGYPLSIRFIARRADD</sequence>
<evidence type="ECO:0000313" key="2">
    <source>
        <dbReference type="EMBL" id="PPQ26028.1"/>
    </source>
</evidence>
<proteinExistence type="predicted"/>
<dbReference type="AlphaFoldDB" id="A0A2S6MUJ4"/>
<feature type="region of interest" description="Disordered" evidence="1">
    <location>
        <begin position="15"/>
        <end position="69"/>
    </location>
</feature>
<evidence type="ECO:0000256" key="1">
    <source>
        <dbReference type="SAM" id="MobiDB-lite"/>
    </source>
</evidence>
<evidence type="ECO:0000313" key="3">
    <source>
        <dbReference type="Proteomes" id="UP000239089"/>
    </source>
</evidence>
<organism evidence="2 3">
    <name type="scientific">Rhodoblastus sphagnicola</name>
    <dbReference type="NCBI Taxonomy" id="333368"/>
    <lineage>
        <taxon>Bacteria</taxon>
        <taxon>Pseudomonadati</taxon>
        <taxon>Pseudomonadota</taxon>
        <taxon>Alphaproteobacteria</taxon>
        <taxon>Hyphomicrobiales</taxon>
        <taxon>Rhodoblastaceae</taxon>
        <taxon>Rhodoblastus</taxon>
    </lineage>
</organism>
<dbReference type="OrthoDB" id="7997311at2"/>
<accession>A0A2S6MUJ4</accession>
<protein>
    <recommendedName>
        <fullName evidence="4">TonB C-terminal domain-containing protein</fullName>
    </recommendedName>
</protein>
<feature type="compositionally biased region" description="Pro residues" evidence="1">
    <location>
        <begin position="19"/>
        <end position="58"/>
    </location>
</feature>
<name>A0A2S6MUJ4_9HYPH</name>
<dbReference type="Proteomes" id="UP000239089">
    <property type="component" value="Unassembled WGS sequence"/>
</dbReference>
<dbReference type="RefSeq" id="WP_104510746.1">
    <property type="nucleotide sequence ID" value="NZ_JACIGC010000002.1"/>
</dbReference>
<gene>
    <name evidence="2" type="ORF">CCR94_23690</name>
</gene>